<keyword evidence="2" id="KW-0812">Transmembrane</keyword>
<gene>
    <name evidence="3" type="ORF">QUG92_15315</name>
</gene>
<accession>A0ABT7TA66</accession>
<keyword evidence="2" id="KW-1133">Transmembrane helix</keyword>
<keyword evidence="4" id="KW-1185">Reference proteome</keyword>
<reference evidence="3 4" key="1">
    <citation type="submission" date="2023-06" db="EMBL/GenBank/DDBJ databases">
        <authorList>
            <person name="Feng G."/>
            <person name="Li J."/>
            <person name="Zhu H."/>
        </authorList>
    </citation>
    <scope>NUCLEOTIDE SEQUENCE [LARGE SCALE GENOMIC DNA]</scope>
    <source>
        <strain evidence="3 4">RHCKG23</strain>
    </source>
</reference>
<comment type="caution">
    <text evidence="3">The sequence shown here is derived from an EMBL/GenBank/DDBJ whole genome shotgun (WGS) entry which is preliminary data.</text>
</comment>
<feature type="region of interest" description="Disordered" evidence="1">
    <location>
        <begin position="134"/>
        <end position="165"/>
    </location>
</feature>
<dbReference type="Proteomes" id="UP001237823">
    <property type="component" value="Unassembled WGS sequence"/>
</dbReference>
<protein>
    <recommendedName>
        <fullName evidence="5">Integral membrane protein</fullName>
    </recommendedName>
</protein>
<evidence type="ECO:0000256" key="1">
    <source>
        <dbReference type="SAM" id="MobiDB-lite"/>
    </source>
</evidence>
<evidence type="ECO:0000313" key="4">
    <source>
        <dbReference type="Proteomes" id="UP001237823"/>
    </source>
</evidence>
<evidence type="ECO:0008006" key="5">
    <source>
        <dbReference type="Google" id="ProtNLM"/>
    </source>
</evidence>
<evidence type="ECO:0000313" key="3">
    <source>
        <dbReference type="EMBL" id="MDM7886478.1"/>
    </source>
</evidence>
<name>A0ABT7TA66_9MICO</name>
<dbReference type="EMBL" id="JAUCML010000012">
    <property type="protein sequence ID" value="MDM7886478.1"/>
    <property type="molecule type" value="Genomic_DNA"/>
</dbReference>
<feature type="compositionally biased region" description="Basic and acidic residues" evidence="1">
    <location>
        <begin position="154"/>
        <end position="165"/>
    </location>
</feature>
<feature type="transmembrane region" description="Helical" evidence="2">
    <location>
        <begin position="47"/>
        <end position="70"/>
    </location>
</feature>
<dbReference type="RefSeq" id="WP_182046242.1">
    <property type="nucleotide sequence ID" value="NZ_JAUCML010000012.1"/>
</dbReference>
<keyword evidence="2" id="KW-0472">Membrane</keyword>
<sequence>MDDVSEQRGARRPTVVTVAVAIWWTVLAVRTVEVVVGIVRLDREDPALVPAGLVGAVLGIGFCALLAWGALRTARGSGTARFWLALVSAFAVLNVVIAVFAAEPSWTVLEPLALGVAAVLTYLPSARPWFPKAERRPRRVEPRTIGWDPQTGERITEQHGSDGRG</sequence>
<evidence type="ECO:0000256" key="2">
    <source>
        <dbReference type="SAM" id="Phobius"/>
    </source>
</evidence>
<feature type="transmembrane region" description="Helical" evidence="2">
    <location>
        <begin position="82"/>
        <end position="102"/>
    </location>
</feature>
<organism evidence="3 4">
    <name type="scientific">Curtobacterium citri</name>
    <dbReference type="NCBI Taxonomy" id="3055139"/>
    <lineage>
        <taxon>Bacteria</taxon>
        <taxon>Bacillati</taxon>
        <taxon>Actinomycetota</taxon>
        <taxon>Actinomycetes</taxon>
        <taxon>Micrococcales</taxon>
        <taxon>Microbacteriaceae</taxon>
        <taxon>Curtobacterium</taxon>
    </lineage>
</organism>
<feature type="transmembrane region" description="Helical" evidence="2">
    <location>
        <begin position="108"/>
        <end position="130"/>
    </location>
</feature>
<proteinExistence type="predicted"/>
<feature type="transmembrane region" description="Helical" evidence="2">
    <location>
        <begin position="15"/>
        <end position="41"/>
    </location>
</feature>